<dbReference type="Gene3D" id="2.10.25.10">
    <property type="entry name" value="Laminin"/>
    <property type="match status" value="1"/>
</dbReference>
<proteinExistence type="predicted"/>
<keyword evidence="2" id="KW-0732">Signal</keyword>
<evidence type="ECO:0000313" key="6">
    <source>
        <dbReference type="RefSeq" id="XP_065650154.1"/>
    </source>
</evidence>
<feature type="transmembrane region" description="Helical" evidence="1">
    <location>
        <begin position="51"/>
        <end position="72"/>
    </location>
</feature>
<protein>
    <submittedName>
        <fullName evidence="4 5">Uncharacterized protein LOC136078363</fullName>
    </submittedName>
</protein>
<evidence type="ECO:0000313" key="3">
    <source>
        <dbReference type="Proteomes" id="UP001652625"/>
    </source>
</evidence>
<name>A0ABM4BM70_HYDVU</name>
<keyword evidence="3" id="KW-1185">Reference proteome</keyword>
<evidence type="ECO:0000313" key="5">
    <source>
        <dbReference type="RefSeq" id="XP_065650153.1"/>
    </source>
</evidence>
<evidence type="ECO:0000313" key="4">
    <source>
        <dbReference type="RefSeq" id="XP_065650152.1"/>
    </source>
</evidence>
<dbReference type="Proteomes" id="UP001652625">
    <property type="component" value="Chromosome 03"/>
</dbReference>
<evidence type="ECO:0000256" key="1">
    <source>
        <dbReference type="SAM" id="Phobius"/>
    </source>
</evidence>
<dbReference type="RefSeq" id="XP_065650153.1">
    <property type="nucleotide sequence ID" value="XM_065794081.1"/>
</dbReference>
<keyword evidence="1" id="KW-0472">Membrane</keyword>
<dbReference type="RefSeq" id="XP_065650155.1">
    <property type="nucleotide sequence ID" value="XM_065794083.1"/>
</dbReference>
<evidence type="ECO:0000313" key="7">
    <source>
        <dbReference type="RefSeq" id="XP_065650155.1"/>
    </source>
</evidence>
<reference evidence="4 5" key="1">
    <citation type="submission" date="2025-05" db="UniProtKB">
        <authorList>
            <consortium name="RefSeq"/>
        </authorList>
    </citation>
    <scope>IDENTIFICATION</scope>
</reference>
<accession>A0ABM4BM70</accession>
<dbReference type="GeneID" id="136078363"/>
<keyword evidence="1" id="KW-0812">Transmembrane</keyword>
<gene>
    <name evidence="4 5 6 7" type="primary">LOC136078363</name>
</gene>
<feature type="chain" id="PRO_5045025844" evidence="2">
    <location>
        <begin position="24"/>
        <end position="109"/>
    </location>
</feature>
<dbReference type="RefSeq" id="XP_065650154.1">
    <property type="nucleotide sequence ID" value="XM_065794082.1"/>
</dbReference>
<keyword evidence="1" id="KW-1133">Transmembrane helix</keyword>
<sequence>MLVSNKNIKKVHFLLILFTQLQGNVVCDCPHGHVLHSDGVTCVKDLSTGNIVLICLGVIFFLSILPCCLLIHRLRKRILTKKGVRFTNEIENPKTNEFGSASITISNQL</sequence>
<evidence type="ECO:0000256" key="2">
    <source>
        <dbReference type="SAM" id="SignalP"/>
    </source>
</evidence>
<feature type="signal peptide" evidence="2">
    <location>
        <begin position="1"/>
        <end position="23"/>
    </location>
</feature>
<organism evidence="3 6">
    <name type="scientific">Hydra vulgaris</name>
    <name type="common">Hydra</name>
    <name type="synonym">Hydra attenuata</name>
    <dbReference type="NCBI Taxonomy" id="6087"/>
    <lineage>
        <taxon>Eukaryota</taxon>
        <taxon>Metazoa</taxon>
        <taxon>Cnidaria</taxon>
        <taxon>Hydrozoa</taxon>
        <taxon>Hydroidolina</taxon>
        <taxon>Anthoathecata</taxon>
        <taxon>Aplanulata</taxon>
        <taxon>Hydridae</taxon>
        <taxon>Hydra</taxon>
    </lineage>
</organism>
<dbReference type="RefSeq" id="XP_065650152.1">
    <property type="nucleotide sequence ID" value="XM_065794080.1"/>
</dbReference>